<protein>
    <submittedName>
        <fullName evidence="2">Uncharacterized protein</fullName>
    </submittedName>
</protein>
<dbReference type="EMBL" id="GBXM01059561">
    <property type="protein sequence ID" value="JAH49016.1"/>
    <property type="molecule type" value="Transcribed_RNA"/>
</dbReference>
<reference evidence="2" key="2">
    <citation type="journal article" date="2015" name="Fish Shellfish Immunol.">
        <title>Early steps in the European eel (Anguilla anguilla)-Vibrio vulnificus interaction in the gills: Role of the RtxA13 toxin.</title>
        <authorList>
            <person name="Callol A."/>
            <person name="Pajuelo D."/>
            <person name="Ebbesson L."/>
            <person name="Teles M."/>
            <person name="MacKenzie S."/>
            <person name="Amaro C."/>
        </authorList>
    </citation>
    <scope>NUCLEOTIDE SEQUENCE</scope>
</reference>
<proteinExistence type="predicted"/>
<feature type="region of interest" description="Disordered" evidence="1">
    <location>
        <begin position="1"/>
        <end position="29"/>
    </location>
</feature>
<evidence type="ECO:0000256" key="1">
    <source>
        <dbReference type="SAM" id="MobiDB-lite"/>
    </source>
</evidence>
<dbReference type="AlphaFoldDB" id="A0A0E9T5R5"/>
<organism evidence="2">
    <name type="scientific">Anguilla anguilla</name>
    <name type="common">European freshwater eel</name>
    <name type="synonym">Muraena anguilla</name>
    <dbReference type="NCBI Taxonomy" id="7936"/>
    <lineage>
        <taxon>Eukaryota</taxon>
        <taxon>Metazoa</taxon>
        <taxon>Chordata</taxon>
        <taxon>Craniata</taxon>
        <taxon>Vertebrata</taxon>
        <taxon>Euteleostomi</taxon>
        <taxon>Actinopterygii</taxon>
        <taxon>Neopterygii</taxon>
        <taxon>Teleostei</taxon>
        <taxon>Anguilliformes</taxon>
        <taxon>Anguillidae</taxon>
        <taxon>Anguilla</taxon>
    </lineage>
</organism>
<accession>A0A0E9T5R5</accession>
<evidence type="ECO:0000313" key="2">
    <source>
        <dbReference type="EMBL" id="JAH49016.1"/>
    </source>
</evidence>
<name>A0A0E9T5R5_ANGAN</name>
<feature type="compositionally biased region" description="Polar residues" evidence="1">
    <location>
        <begin position="1"/>
        <end position="16"/>
    </location>
</feature>
<reference evidence="2" key="1">
    <citation type="submission" date="2014-11" db="EMBL/GenBank/DDBJ databases">
        <authorList>
            <person name="Amaro Gonzalez C."/>
        </authorList>
    </citation>
    <scope>NUCLEOTIDE SEQUENCE</scope>
</reference>
<sequence length="29" mass="2842">MGCSSAQTTGNMSPQHNAKGPGRVSSGGH</sequence>